<dbReference type="GeneID" id="75110252"/>
<dbReference type="AlphaFoldDB" id="C1D934"/>
<keyword evidence="2" id="KW-1185">Reference proteome</keyword>
<organism evidence="1 2">
    <name type="scientific">Laribacter hongkongensis (strain HLHK9)</name>
    <dbReference type="NCBI Taxonomy" id="557598"/>
    <lineage>
        <taxon>Bacteria</taxon>
        <taxon>Pseudomonadati</taxon>
        <taxon>Pseudomonadota</taxon>
        <taxon>Betaproteobacteria</taxon>
        <taxon>Neisseriales</taxon>
        <taxon>Aquaspirillaceae</taxon>
        <taxon>Laribacter</taxon>
    </lineage>
</organism>
<name>C1D934_LARHH</name>
<dbReference type="EMBL" id="CP001154">
    <property type="protein sequence ID" value="ACO74974.1"/>
    <property type="molecule type" value="Genomic_DNA"/>
</dbReference>
<dbReference type="Proteomes" id="UP000002010">
    <property type="component" value="Chromosome"/>
</dbReference>
<accession>C1D934</accession>
<proteinExistence type="predicted"/>
<reference evidence="1 2" key="1">
    <citation type="journal article" date="2009" name="PLoS Genet.">
        <title>The complete genome and proteome of Laribacter hongkongensis reveal potential mechanisms for adaptations to different temperatures and habitats.</title>
        <authorList>
            <person name="Woo P.C."/>
            <person name="Lau S.K."/>
            <person name="Tse H."/>
            <person name="Teng J.L."/>
            <person name="Curreem S.O."/>
            <person name="Tsang A.K."/>
            <person name="Fan R.Y."/>
            <person name="Wong G.K."/>
            <person name="Huang Y."/>
            <person name="Loman N.J."/>
            <person name="Snyder L.A."/>
            <person name="Cai J.J."/>
            <person name="Huang J.D."/>
            <person name="Mak W."/>
            <person name="Pallen M.J."/>
            <person name="Lok S."/>
            <person name="Yuen K.Y."/>
        </authorList>
    </citation>
    <scope>NUCLEOTIDE SEQUENCE [LARGE SCALE GENOMIC DNA]</scope>
    <source>
        <strain evidence="1 2">HLHK9</strain>
    </source>
</reference>
<gene>
    <name evidence="1" type="ordered locus">LHK_01990</name>
</gene>
<dbReference type="RefSeq" id="WP_012697460.1">
    <property type="nucleotide sequence ID" value="NC_012559.1"/>
</dbReference>
<evidence type="ECO:0000313" key="1">
    <source>
        <dbReference type="EMBL" id="ACO74974.1"/>
    </source>
</evidence>
<dbReference type="KEGG" id="lhk:LHK_01990"/>
<protein>
    <submittedName>
        <fullName evidence="1">Uncharacterized protein</fullName>
    </submittedName>
</protein>
<dbReference type="HOGENOM" id="CLU_2423292_0_0_4"/>
<evidence type="ECO:0000313" key="2">
    <source>
        <dbReference type="Proteomes" id="UP000002010"/>
    </source>
</evidence>
<sequence length="91" mass="10432">MKTRLSDDLVILFTKAAMAPLDCDAEFDDYGNRYKFIIHCKHREIRASNLLAREMRDPKTLVARLIAVRSKLLAEGEKLNDWQGIPPQADC</sequence>